<dbReference type="InterPro" id="IPR000847">
    <property type="entry name" value="LysR_HTH_N"/>
</dbReference>
<dbReference type="GO" id="GO:0003700">
    <property type="term" value="F:DNA-binding transcription factor activity"/>
    <property type="evidence" value="ECO:0007669"/>
    <property type="project" value="InterPro"/>
</dbReference>
<dbReference type="SUPFAM" id="SSF53850">
    <property type="entry name" value="Periplasmic binding protein-like II"/>
    <property type="match status" value="1"/>
</dbReference>
<evidence type="ECO:0000256" key="2">
    <source>
        <dbReference type="ARBA" id="ARBA00023015"/>
    </source>
</evidence>
<evidence type="ECO:0000256" key="1">
    <source>
        <dbReference type="ARBA" id="ARBA00009437"/>
    </source>
</evidence>
<reference evidence="6 7" key="1">
    <citation type="submission" date="2018-06" db="EMBL/GenBank/DDBJ databases">
        <title>Genomic Encyclopedia of Archaeal and Bacterial Type Strains, Phase II (KMG-II): from individual species to whole genera.</title>
        <authorList>
            <person name="Goeker M."/>
        </authorList>
    </citation>
    <scope>NUCLEOTIDE SEQUENCE [LARGE SCALE GENOMIC DNA]</scope>
    <source>
        <strain evidence="6 7">DSM 24525</strain>
    </source>
</reference>
<dbReference type="FunFam" id="1.10.10.10:FF:000001">
    <property type="entry name" value="LysR family transcriptional regulator"/>
    <property type="match status" value="1"/>
</dbReference>
<organism evidence="6 7">
    <name type="scientific">Humitalea rosea</name>
    <dbReference type="NCBI Taxonomy" id="990373"/>
    <lineage>
        <taxon>Bacteria</taxon>
        <taxon>Pseudomonadati</taxon>
        <taxon>Pseudomonadota</taxon>
        <taxon>Alphaproteobacteria</taxon>
        <taxon>Acetobacterales</taxon>
        <taxon>Roseomonadaceae</taxon>
        <taxon>Humitalea</taxon>
    </lineage>
</organism>
<dbReference type="RefSeq" id="WP_111399637.1">
    <property type="nucleotide sequence ID" value="NZ_QKYU01000022.1"/>
</dbReference>
<dbReference type="Gene3D" id="3.40.190.10">
    <property type="entry name" value="Periplasmic binding protein-like II"/>
    <property type="match status" value="2"/>
</dbReference>
<dbReference type="AlphaFoldDB" id="A0A2W7I7F1"/>
<gene>
    <name evidence="6" type="ORF">C8P66_12272</name>
</gene>
<name>A0A2W7I7F1_9PROT</name>
<dbReference type="PANTHER" id="PTHR30579">
    <property type="entry name" value="TRANSCRIPTIONAL REGULATOR"/>
    <property type="match status" value="1"/>
</dbReference>
<dbReference type="Gene3D" id="1.10.10.10">
    <property type="entry name" value="Winged helix-like DNA-binding domain superfamily/Winged helix DNA-binding domain"/>
    <property type="match status" value="1"/>
</dbReference>
<dbReference type="Proteomes" id="UP000249688">
    <property type="component" value="Unassembled WGS sequence"/>
</dbReference>
<dbReference type="Pfam" id="PF00126">
    <property type="entry name" value="HTH_1"/>
    <property type="match status" value="1"/>
</dbReference>
<dbReference type="SUPFAM" id="SSF46785">
    <property type="entry name" value="Winged helix' DNA-binding domain"/>
    <property type="match status" value="1"/>
</dbReference>
<keyword evidence="2" id="KW-0805">Transcription regulation</keyword>
<dbReference type="OrthoDB" id="9806538at2"/>
<proteinExistence type="inferred from homology"/>
<evidence type="ECO:0000313" key="7">
    <source>
        <dbReference type="Proteomes" id="UP000249688"/>
    </source>
</evidence>
<dbReference type="Pfam" id="PF03466">
    <property type="entry name" value="LysR_substrate"/>
    <property type="match status" value="1"/>
</dbReference>
<dbReference type="PROSITE" id="PS50931">
    <property type="entry name" value="HTH_LYSR"/>
    <property type="match status" value="1"/>
</dbReference>
<keyword evidence="7" id="KW-1185">Reference proteome</keyword>
<feature type="domain" description="HTH lysR-type" evidence="5">
    <location>
        <begin position="6"/>
        <end position="63"/>
    </location>
</feature>
<dbReference type="EMBL" id="QKYU01000022">
    <property type="protein sequence ID" value="PZW41085.1"/>
    <property type="molecule type" value="Genomic_DNA"/>
</dbReference>
<keyword evidence="4" id="KW-0804">Transcription</keyword>
<sequence length="284" mass="30262">MRVPDLDLDLLRCFVQVAERGGFTAAGQALGLTQSAVSLKVKRLEDVLGRPVLARTSRRSSLTREGETLLAYARRMLALNDEAVRRMIAPPVTGRLRLGVADHFIPRSLAPVLARFAALFPDVILEVEVGRSHELRAEAQAGRLDLVLGKRRDGETEGRAIWTEPVVWVAAPGWSAPPGRPLPVAMLPQGCMFRDRALAALARAGIAFEVTYVSASLLGVAAAAQAGLAATVLGRSGMPEGLVEFPGLPPLGTAEMAIFGDAAGRSQLVEPLVSIIREQALTPI</sequence>
<dbReference type="GO" id="GO:0003677">
    <property type="term" value="F:DNA binding"/>
    <property type="evidence" value="ECO:0007669"/>
    <property type="project" value="UniProtKB-KW"/>
</dbReference>
<dbReference type="InterPro" id="IPR005119">
    <property type="entry name" value="LysR_subst-bd"/>
</dbReference>
<evidence type="ECO:0000259" key="5">
    <source>
        <dbReference type="PROSITE" id="PS50931"/>
    </source>
</evidence>
<evidence type="ECO:0000313" key="6">
    <source>
        <dbReference type="EMBL" id="PZW41085.1"/>
    </source>
</evidence>
<dbReference type="InterPro" id="IPR036390">
    <property type="entry name" value="WH_DNA-bd_sf"/>
</dbReference>
<comment type="caution">
    <text evidence="6">The sequence shown here is derived from an EMBL/GenBank/DDBJ whole genome shotgun (WGS) entry which is preliminary data.</text>
</comment>
<dbReference type="PANTHER" id="PTHR30579:SF7">
    <property type="entry name" value="HTH-TYPE TRANSCRIPTIONAL REGULATOR LRHA-RELATED"/>
    <property type="match status" value="1"/>
</dbReference>
<keyword evidence="3 6" id="KW-0238">DNA-binding</keyword>
<dbReference type="InterPro" id="IPR050176">
    <property type="entry name" value="LTTR"/>
</dbReference>
<accession>A0A2W7I7F1</accession>
<protein>
    <submittedName>
        <fullName evidence="6">DNA-binding transcriptional LysR family regulator</fullName>
    </submittedName>
</protein>
<evidence type="ECO:0000256" key="3">
    <source>
        <dbReference type="ARBA" id="ARBA00023125"/>
    </source>
</evidence>
<evidence type="ECO:0000256" key="4">
    <source>
        <dbReference type="ARBA" id="ARBA00023163"/>
    </source>
</evidence>
<dbReference type="InterPro" id="IPR036388">
    <property type="entry name" value="WH-like_DNA-bd_sf"/>
</dbReference>
<comment type="similarity">
    <text evidence="1">Belongs to the LysR transcriptional regulatory family.</text>
</comment>
<dbReference type="PRINTS" id="PR00039">
    <property type="entry name" value="HTHLYSR"/>
</dbReference>